<organism evidence="1 2">
    <name type="scientific">Conger conger</name>
    <name type="common">Conger eel</name>
    <name type="synonym">Muraena conger</name>
    <dbReference type="NCBI Taxonomy" id="82655"/>
    <lineage>
        <taxon>Eukaryota</taxon>
        <taxon>Metazoa</taxon>
        <taxon>Chordata</taxon>
        <taxon>Craniata</taxon>
        <taxon>Vertebrata</taxon>
        <taxon>Euteleostomi</taxon>
        <taxon>Actinopterygii</taxon>
        <taxon>Neopterygii</taxon>
        <taxon>Teleostei</taxon>
        <taxon>Anguilliformes</taxon>
        <taxon>Congridae</taxon>
        <taxon>Conger</taxon>
    </lineage>
</organism>
<gene>
    <name evidence="1" type="ORF">COCON_G00144190</name>
</gene>
<dbReference type="AlphaFoldDB" id="A0A9Q1DBX2"/>
<evidence type="ECO:0000313" key="1">
    <source>
        <dbReference type="EMBL" id="KAJ8265320.1"/>
    </source>
</evidence>
<keyword evidence="2" id="KW-1185">Reference proteome</keyword>
<dbReference type="EMBL" id="JAFJMO010000010">
    <property type="protein sequence ID" value="KAJ8265320.1"/>
    <property type="molecule type" value="Genomic_DNA"/>
</dbReference>
<name>A0A9Q1DBX2_CONCO</name>
<accession>A0A9Q1DBX2</accession>
<evidence type="ECO:0000313" key="2">
    <source>
        <dbReference type="Proteomes" id="UP001152803"/>
    </source>
</evidence>
<comment type="caution">
    <text evidence="1">The sequence shown here is derived from an EMBL/GenBank/DDBJ whole genome shotgun (WGS) entry which is preliminary data.</text>
</comment>
<proteinExistence type="predicted"/>
<reference evidence="1" key="1">
    <citation type="journal article" date="2023" name="Science">
        <title>Genome structures resolve the early diversification of teleost fishes.</title>
        <authorList>
            <person name="Parey E."/>
            <person name="Louis A."/>
            <person name="Montfort J."/>
            <person name="Bouchez O."/>
            <person name="Roques C."/>
            <person name="Iampietro C."/>
            <person name="Lluch J."/>
            <person name="Castinel A."/>
            <person name="Donnadieu C."/>
            <person name="Desvignes T."/>
            <person name="Floi Bucao C."/>
            <person name="Jouanno E."/>
            <person name="Wen M."/>
            <person name="Mejri S."/>
            <person name="Dirks R."/>
            <person name="Jansen H."/>
            <person name="Henkel C."/>
            <person name="Chen W.J."/>
            <person name="Zahm M."/>
            <person name="Cabau C."/>
            <person name="Klopp C."/>
            <person name="Thompson A.W."/>
            <person name="Robinson-Rechavi M."/>
            <person name="Braasch I."/>
            <person name="Lecointre G."/>
            <person name="Bobe J."/>
            <person name="Postlethwait J.H."/>
            <person name="Berthelot C."/>
            <person name="Roest Crollius H."/>
            <person name="Guiguen Y."/>
        </authorList>
    </citation>
    <scope>NUCLEOTIDE SEQUENCE</scope>
    <source>
        <strain evidence="1">Concon-B</strain>
    </source>
</reference>
<sequence>METVAAILVRGREEGNPPMLSVSKKCLKTWLNVTIFVGIGLLQTSQGKNRAIVGDLVICQHKKKITLSWGHGKQW</sequence>
<protein>
    <submittedName>
        <fullName evidence="1">Uncharacterized protein</fullName>
    </submittedName>
</protein>
<dbReference type="Proteomes" id="UP001152803">
    <property type="component" value="Unassembled WGS sequence"/>
</dbReference>